<evidence type="ECO:0000256" key="4">
    <source>
        <dbReference type="ARBA" id="ARBA00022475"/>
    </source>
</evidence>
<comment type="similarity">
    <text evidence="2">Belongs to the EamA transporter family.</text>
</comment>
<evidence type="ECO:0000313" key="11">
    <source>
        <dbReference type="Proteomes" id="UP001424459"/>
    </source>
</evidence>
<evidence type="ECO:0000313" key="10">
    <source>
        <dbReference type="EMBL" id="GAA4028661.1"/>
    </source>
</evidence>
<evidence type="ECO:0000256" key="3">
    <source>
        <dbReference type="ARBA" id="ARBA00022448"/>
    </source>
</evidence>
<keyword evidence="3" id="KW-0813">Transport</keyword>
<feature type="transmembrane region" description="Helical" evidence="8">
    <location>
        <begin position="157"/>
        <end position="173"/>
    </location>
</feature>
<sequence>MDAPAAPTADKTRTGLGLGIGAYALWGLLPIYFKLLAGVPAVAIVAHRIVWSLLILGALLTVSRAWSEVGAALRNRASLKLLAATSVLIGINWLIYVYAVNSGHILAGSLGYYLNPLANILLGRFVLGEPLSRRQWLAVAIAAVGVSILAVGALAHLWISLTLCVSFALYGLLRKVAHVDATAGLTVETLILFVPAVLWLGWASLGTAPVWGLDQTDTILLVFTGVASTIPLLLFTAAARRLPYSTLGILQFIAPTLQFLVAVFLYGEPFTTAHAWAFGFIWTAALLYLSSAFNRRAPSTND</sequence>
<evidence type="ECO:0000256" key="5">
    <source>
        <dbReference type="ARBA" id="ARBA00022692"/>
    </source>
</evidence>
<feature type="transmembrane region" description="Helical" evidence="8">
    <location>
        <begin position="39"/>
        <end position="60"/>
    </location>
</feature>
<protein>
    <submittedName>
        <fullName evidence="10">EamA family transporter RarD</fullName>
    </submittedName>
</protein>
<feature type="transmembrane region" description="Helical" evidence="8">
    <location>
        <begin position="185"/>
        <end position="206"/>
    </location>
</feature>
<evidence type="ECO:0000256" key="7">
    <source>
        <dbReference type="ARBA" id="ARBA00023136"/>
    </source>
</evidence>
<keyword evidence="6 8" id="KW-1133">Transmembrane helix</keyword>
<keyword evidence="4" id="KW-1003">Cell membrane</keyword>
<keyword evidence="7 8" id="KW-0472">Membrane</keyword>
<feature type="domain" description="EamA" evidence="9">
    <location>
        <begin position="14"/>
        <end position="149"/>
    </location>
</feature>
<evidence type="ECO:0000256" key="2">
    <source>
        <dbReference type="ARBA" id="ARBA00007362"/>
    </source>
</evidence>
<feature type="transmembrane region" description="Helical" evidence="8">
    <location>
        <begin position="105"/>
        <end position="127"/>
    </location>
</feature>
<dbReference type="InterPro" id="IPR037185">
    <property type="entry name" value="EmrE-like"/>
</dbReference>
<dbReference type="RefSeq" id="WP_344695374.1">
    <property type="nucleotide sequence ID" value="NZ_BAABBR010000001.1"/>
</dbReference>
<dbReference type="InterPro" id="IPR000620">
    <property type="entry name" value="EamA_dom"/>
</dbReference>
<name>A0ABP7TN66_9SPHN</name>
<gene>
    <name evidence="10" type="primary">rarD</name>
    <name evidence="10" type="ORF">GCM10022281_04680</name>
</gene>
<keyword evidence="11" id="KW-1185">Reference proteome</keyword>
<accession>A0ABP7TN66</accession>
<evidence type="ECO:0000259" key="9">
    <source>
        <dbReference type="Pfam" id="PF00892"/>
    </source>
</evidence>
<dbReference type="PANTHER" id="PTHR22911">
    <property type="entry name" value="ACYL-MALONYL CONDENSING ENZYME-RELATED"/>
    <property type="match status" value="1"/>
</dbReference>
<organism evidence="10 11">
    <name type="scientific">Sphingomonas rosea</name>
    <dbReference type="NCBI Taxonomy" id="335605"/>
    <lineage>
        <taxon>Bacteria</taxon>
        <taxon>Pseudomonadati</taxon>
        <taxon>Pseudomonadota</taxon>
        <taxon>Alphaproteobacteria</taxon>
        <taxon>Sphingomonadales</taxon>
        <taxon>Sphingomonadaceae</taxon>
        <taxon>Sphingomonas</taxon>
    </lineage>
</organism>
<feature type="transmembrane region" description="Helical" evidence="8">
    <location>
        <begin position="273"/>
        <end position="293"/>
    </location>
</feature>
<evidence type="ECO:0000256" key="6">
    <source>
        <dbReference type="ARBA" id="ARBA00022989"/>
    </source>
</evidence>
<dbReference type="Proteomes" id="UP001424459">
    <property type="component" value="Unassembled WGS sequence"/>
</dbReference>
<dbReference type="PANTHER" id="PTHR22911:SF137">
    <property type="entry name" value="SOLUTE CARRIER FAMILY 35 MEMBER G2-RELATED"/>
    <property type="match status" value="1"/>
</dbReference>
<dbReference type="NCBIfam" id="TIGR00688">
    <property type="entry name" value="rarD"/>
    <property type="match status" value="1"/>
</dbReference>
<feature type="transmembrane region" description="Helical" evidence="8">
    <location>
        <begin position="218"/>
        <end position="235"/>
    </location>
</feature>
<proteinExistence type="inferred from homology"/>
<feature type="transmembrane region" description="Helical" evidence="8">
    <location>
        <begin position="12"/>
        <end position="33"/>
    </location>
</feature>
<feature type="transmembrane region" description="Helical" evidence="8">
    <location>
        <begin position="81"/>
        <end position="99"/>
    </location>
</feature>
<keyword evidence="5 8" id="KW-0812">Transmembrane</keyword>
<comment type="caution">
    <text evidence="10">The sequence shown here is derived from an EMBL/GenBank/DDBJ whole genome shotgun (WGS) entry which is preliminary data.</text>
</comment>
<dbReference type="Pfam" id="PF00892">
    <property type="entry name" value="EamA"/>
    <property type="match status" value="1"/>
</dbReference>
<dbReference type="EMBL" id="BAABBR010000001">
    <property type="protein sequence ID" value="GAA4028661.1"/>
    <property type="molecule type" value="Genomic_DNA"/>
</dbReference>
<feature type="transmembrane region" description="Helical" evidence="8">
    <location>
        <begin position="247"/>
        <end position="267"/>
    </location>
</feature>
<dbReference type="InterPro" id="IPR004626">
    <property type="entry name" value="RarD"/>
</dbReference>
<evidence type="ECO:0000256" key="8">
    <source>
        <dbReference type="SAM" id="Phobius"/>
    </source>
</evidence>
<evidence type="ECO:0000256" key="1">
    <source>
        <dbReference type="ARBA" id="ARBA00004651"/>
    </source>
</evidence>
<dbReference type="SUPFAM" id="SSF103481">
    <property type="entry name" value="Multidrug resistance efflux transporter EmrE"/>
    <property type="match status" value="2"/>
</dbReference>
<comment type="subcellular location">
    <subcellularLocation>
        <location evidence="1">Cell membrane</location>
        <topology evidence="1">Multi-pass membrane protein</topology>
    </subcellularLocation>
</comment>
<reference evidence="11" key="1">
    <citation type="journal article" date="2019" name="Int. J. Syst. Evol. Microbiol.">
        <title>The Global Catalogue of Microorganisms (GCM) 10K type strain sequencing project: providing services to taxonomists for standard genome sequencing and annotation.</title>
        <authorList>
            <consortium name="The Broad Institute Genomics Platform"/>
            <consortium name="The Broad Institute Genome Sequencing Center for Infectious Disease"/>
            <person name="Wu L."/>
            <person name="Ma J."/>
        </authorList>
    </citation>
    <scope>NUCLEOTIDE SEQUENCE [LARGE SCALE GENOMIC DNA]</scope>
    <source>
        <strain evidence="11">JCM 17564</strain>
    </source>
</reference>